<feature type="transmembrane region" description="Helical" evidence="1">
    <location>
        <begin position="20"/>
        <end position="43"/>
    </location>
</feature>
<sequence length="844" mass="97989">MIVNKQTYSNLYRGKLSQLYTIQAILSILSLLCLTSIFLFGASKLFTDDVAYFFLIILLSLLAIIKKNTYQFIYWKIRPKVNIGFFQNITNIIQLIFCSLCFFLIVINSNDDVSLLSFGLFGSTTFMIGMPVIFYSWLLFKKTNQNVSVMATKNDSLNKYATIETYLVIALIALFGIVYDFLPQTSQVLLWAPLVILLSICLVNFILNHFQIKWVLKAIIENKEIINKDTNTEPSFIYEIDPYQYEKNIKSLLIKSNGEARVNILTTIQNLVAIDFLPILVDFKSDYDMDEASARHLETTIDYLRNTKQKVENIKNAYEFVEQSSDIILIRGLLRMQIEAGDKNLIIKLLNDNRNVVKKSACIVAGYHDDINFISILIEHLGSPVLSIWAQFGLKNIGFKSVKYLEIEFSKQKANLFFVEACFEVLSEISDTRAHEALYNALNESNKNIKLIAAKKIIKKIETPSPDKRKYFGNLFDELIINQLTNRFLIKEINKKNETFYQLRQALENEVKENVFLIKSLIQLYYNPKVIEILFSYNGTNEINEHAFSNHLIDLLFEDNYLMRNKVKILFSPNDSRLIELLEEEFPNIEFRKEYKDEESMIWSILRMDYDRLNNWTRACAINTLQNLYSEDIPFELAAEFLNEDRLMKETAAICIYKNVPEFYTIFLKRLSKSEATKLDFAVRSNVDFTTKKLLREDNFLLFDKIQFLMSIPYFKELTINEISTFEPFFEVKVLPAGDHSISINDDELTGYWIIESGQLSYSDKGTSYKSCIRRDIIEVMPTGTESRKTYISLSKPARFLVIEKIVLLNILKYSHKIILNKIGEKSDFYTNLEAGNILNEQVA</sequence>
<feature type="transmembrane region" description="Helical" evidence="1">
    <location>
        <begin position="85"/>
        <end position="107"/>
    </location>
</feature>
<keyword evidence="1" id="KW-1133">Transmembrane helix</keyword>
<keyword evidence="1" id="KW-0472">Membrane</keyword>
<dbReference type="EMBL" id="JAEQBW010000007">
    <property type="protein sequence ID" value="MBK6266239.1"/>
    <property type="molecule type" value="Genomic_DNA"/>
</dbReference>
<dbReference type="InterPro" id="IPR018490">
    <property type="entry name" value="cNMP-bd_dom_sf"/>
</dbReference>
<evidence type="ECO:0000256" key="1">
    <source>
        <dbReference type="SAM" id="Phobius"/>
    </source>
</evidence>
<organism evidence="2 3">
    <name type="scientific">Marivirga aurantiaca</name>
    <dbReference type="NCBI Taxonomy" id="2802615"/>
    <lineage>
        <taxon>Bacteria</taxon>
        <taxon>Pseudomonadati</taxon>
        <taxon>Bacteroidota</taxon>
        <taxon>Cytophagia</taxon>
        <taxon>Cytophagales</taxon>
        <taxon>Marivirgaceae</taxon>
        <taxon>Marivirga</taxon>
    </lineage>
</organism>
<dbReference type="RefSeq" id="WP_201431923.1">
    <property type="nucleotide sequence ID" value="NZ_JAEQBW010000007.1"/>
</dbReference>
<reference evidence="2" key="1">
    <citation type="submission" date="2021-01" db="EMBL/GenBank/DDBJ databases">
        <title>Marivirga aurantiaca sp. nov., isolated from intertidal surface sediments.</title>
        <authorList>
            <person name="Zhang M."/>
        </authorList>
    </citation>
    <scope>NUCLEOTIDE SEQUENCE</scope>
    <source>
        <strain evidence="2">S37H4</strain>
    </source>
</reference>
<evidence type="ECO:0000313" key="3">
    <source>
        <dbReference type="Proteomes" id="UP000611723"/>
    </source>
</evidence>
<feature type="transmembrane region" description="Helical" evidence="1">
    <location>
        <begin position="113"/>
        <end position="140"/>
    </location>
</feature>
<evidence type="ECO:0000313" key="2">
    <source>
        <dbReference type="EMBL" id="MBK6266239.1"/>
    </source>
</evidence>
<dbReference type="Proteomes" id="UP000611723">
    <property type="component" value="Unassembled WGS sequence"/>
</dbReference>
<name>A0A934X068_9BACT</name>
<keyword evidence="3" id="KW-1185">Reference proteome</keyword>
<proteinExistence type="predicted"/>
<accession>A0A934X068</accession>
<feature type="transmembrane region" description="Helical" evidence="1">
    <location>
        <begin position="161"/>
        <end position="182"/>
    </location>
</feature>
<protein>
    <recommendedName>
        <fullName evidence="4">Cyclic nucleotide-binding domain-containing protein</fullName>
    </recommendedName>
</protein>
<dbReference type="SUPFAM" id="SSF51206">
    <property type="entry name" value="cAMP-binding domain-like"/>
    <property type="match status" value="1"/>
</dbReference>
<feature type="transmembrane region" description="Helical" evidence="1">
    <location>
        <begin position="49"/>
        <end position="65"/>
    </location>
</feature>
<keyword evidence="1" id="KW-0812">Transmembrane</keyword>
<evidence type="ECO:0008006" key="4">
    <source>
        <dbReference type="Google" id="ProtNLM"/>
    </source>
</evidence>
<feature type="transmembrane region" description="Helical" evidence="1">
    <location>
        <begin position="188"/>
        <end position="207"/>
    </location>
</feature>
<gene>
    <name evidence="2" type="ORF">JKA74_14430</name>
</gene>
<comment type="caution">
    <text evidence="2">The sequence shown here is derived from an EMBL/GenBank/DDBJ whole genome shotgun (WGS) entry which is preliminary data.</text>
</comment>
<dbReference type="SUPFAM" id="SSF48371">
    <property type="entry name" value="ARM repeat"/>
    <property type="match status" value="1"/>
</dbReference>
<dbReference type="AlphaFoldDB" id="A0A934X068"/>
<dbReference type="InterPro" id="IPR016024">
    <property type="entry name" value="ARM-type_fold"/>
</dbReference>